<evidence type="ECO:0000256" key="1">
    <source>
        <dbReference type="ARBA" id="ARBA00023015"/>
    </source>
</evidence>
<dbReference type="PANTHER" id="PTHR43436">
    <property type="entry name" value="ARAC-FAMILY TRANSCRIPTIONAL REGULATOR"/>
    <property type="match status" value="1"/>
</dbReference>
<dbReference type="STRING" id="490629.SAMN05216266_105290"/>
<dbReference type="Gene3D" id="1.10.10.60">
    <property type="entry name" value="Homeodomain-like"/>
    <property type="match status" value="2"/>
</dbReference>
<dbReference type="OrthoDB" id="5295226at2"/>
<name>A0A1I0YRP9_9PSEU</name>
<proteinExistence type="predicted"/>
<evidence type="ECO:0000313" key="4">
    <source>
        <dbReference type="EMBL" id="SFB16055.1"/>
    </source>
</evidence>
<dbReference type="SMART" id="SM00342">
    <property type="entry name" value="HTH_ARAC"/>
    <property type="match status" value="1"/>
</dbReference>
<evidence type="ECO:0000313" key="5">
    <source>
        <dbReference type="Proteomes" id="UP000243799"/>
    </source>
</evidence>
<dbReference type="InterPro" id="IPR018060">
    <property type="entry name" value="HTH_AraC"/>
</dbReference>
<dbReference type="SUPFAM" id="SSF46689">
    <property type="entry name" value="Homeodomain-like"/>
    <property type="match status" value="2"/>
</dbReference>
<keyword evidence="5" id="KW-1185">Reference proteome</keyword>
<accession>A0A1I0YRP9</accession>
<feature type="domain" description="HTH araC/xylS-type" evidence="3">
    <location>
        <begin position="152"/>
        <end position="252"/>
    </location>
</feature>
<protein>
    <submittedName>
        <fullName evidence="4">Transcriptional regulator, AraC family</fullName>
    </submittedName>
</protein>
<dbReference type="RefSeq" id="WP_091672585.1">
    <property type="nucleotide sequence ID" value="NZ_FOKG01000005.1"/>
</dbReference>
<dbReference type="GO" id="GO:0043565">
    <property type="term" value="F:sequence-specific DNA binding"/>
    <property type="evidence" value="ECO:0007669"/>
    <property type="project" value="InterPro"/>
</dbReference>
<keyword evidence="2" id="KW-0804">Transcription</keyword>
<dbReference type="PANTHER" id="PTHR43436:SF1">
    <property type="entry name" value="TRANSCRIPTIONAL REGULATORY PROTEIN"/>
    <property type="match status" value="1"/>
</dbReference>
<dbReference type="EMBL" id="FOKG01000005">
    <property type="protein sequence ID" value="SFB16055.1"/>
    <property type="molecule type" value="Genomic_DNA"/>
</dbReference>
<dbReference type="InterPro" id="IPR009057">
    <property type="entry name" value="Homeodomain-like_sf"/>
</dbReference>
<dbReference type="Proteomes" id="UP000243799">
    <property type="component" value="Unassembled WGS sequence"/>
</dbReference>
<gene>
    <name evidence="4" type="ORF">SAMN05216266_105290</name>
</gene>
<organism evidence="4 5">
    <name type="scientific">Amycolatopsis marina</name>
    <dbReference type="NCBI Taxonomy" id="490629"/>
    <lineage>
        <taxon>Bacteria</taxon>
        <taxon>Bacillati</taxon>
        <taxon>Actinomycetota</taxon>
        <taxon>Actinomycetes</taxon>
        <taxon>Pseudonocardiales</taxon>
        <taxon>Pseudonocardiaceae</taxon>
        <taxon>Amycolatopsis</taxon>
    </lineage>
</organism>
<evidence type="ECO:0000259" key="3">
    <source>
        <dbReference type="PROSITE" id="PS01124"/>
    </source>
</evidence>
<reference evidence="5" key="1">
    <citation type="submission" date="2016-10" db="EMBL/GenBank/DDBJ databases">
        <authorList>
            <person name="Varghese N."/>
            <person name="Submissions S."/>
        </authorList>
    </citation>
    <scope>NUCLEOTIDE SEQUENCE [LARGE SCALE GENOMIC DNA]</scope>
    <source>
        <strain evidence="5">CGMCC 4.3568</strain>
    </source>
</reference>
<keyword evidence="1" id="KW-0805">Transcription regulation</keyword>
<dbReference type="Pfam" id="PF12833">
    <property type="entry name" value="HTH_18"/>
    <property type="match status" value="1"/>
</dbReference>
<evidence type="ECO:0000256" key="2">
    <source>
        <dbReference type="ARBA" id="ARBA00023163"/>
    </source>
</evidence>
<sequence length="261" mass="28565">MNQQSTRPLPESCCPALWLWPGQALYLGPSLDLGPHSGSVSCLAVGVDAPFTVDTSEHGERTVHSALIAARSTHRLIAHGQRMAFCYLDPASGRELACRARMTHGDDRVRHGHSAENALIDLAARLTGSATHVEAGHWLDLAGPETHATRDGRMAEAARRLLEPEGSTLSADELSRSAGLSTSRFLHLFREHTGTSFRRYRLWARMLRAGVLLAERHDLTRAATEAGFASPSHFSDSFRTMFGLSPTRLLAIETAIRVVRQ</sequence>
<dbReference type="AlphaFoldDB" id="A0A1I0YRP9"/>
<dbReference type="PROSITE" id="PS01124">
    <property type="entry name" value="HTH_ARAC_FAMILY_2"/>
    <property type="match status" value="1"/>
</dbReference>
<dbReference type="GO" id="GO:0003700">
    <property type="term" value="F:DNA-binding transcription factor activity"/>
    <property type="evidence" value="ECO:0007669"/>
    <property type="project" value="InterPro"/>
</dbReference>